<dbReference type="EMBL" id="JBHSKS010000006">
    <property type="protein sequence ID" value="MFC5191963.1"/>
    <property type="molecule type" value="Genomic_DNA"/>
</dbReference>
<dbReference type="Proteomes" id="UP001596163">
    <property type="component" value="Unassembled WGS sequence"/>
</dbReference>
<organism evidence="1 2">
    <name type="scientific">Algoriphagus aquatilis</name>
    <dbReference type="NCBI Taxonomy" id="490186"/>
    <lineage>
        <taxon>Bacteria</taxon>
        <taxon>Pseudomonadati</taxon>
        <taxon>Bacteroidota</taxon>
        <taxon>Cytophagia</taxon>
        <taxon>Cytophagales</taxon>
        <taxon>Cyclobacteriaceae</taxon>
        <taxon>Algoriphagus</taxon>
    </lineage>
</organism>
<evidence type="ECO:0000313" key="2">
    <source>
        <dbReference type="Proteomes" id="UP001596163"/>
    </source>
</evidence>
<sequence length="76" mass="8506">MKAIEIKTITKSDGSISLESTGLKGGIPVRVLILSEEEEMEEKNYLKFLSNNPALDFLNDPEENVYTSKDGKPFKN</sequence>
<comment type="caution">
    <text evidence="1">The sequence shown here is derived from an EMBL/GenBank/DDBJ whole genome shotgun (WGS) entry which is preliminary data.</text>
</comment>
<evidence type="ECO:0000313" key="1">
    <source>
        <dbReference type="EMBL" id="MFC5191963.1"/>
    </source>
</evidence>
<accession>A0ABW0BVM2</accession>
<name>A0ABW0BVM2_9BACT</name>
<protein>
    <submittedName>
        <fullName evidence="1">Uncharacterized protein</fullName>
    </submittedName>
</protein>
<gene>
    <name evidence="1" type="ORF">ACFPIK_09300</name>
</gene>
<proteinExistence type="predicted"/>
<dbReference type="RefSeq" id="WP_377914510.1">
    <property type="nucleotide sequence ID" value="NZ_JBHSKS010000006.1"/>
</dbReference>
<keyword evidence="2" id="KW-1185">Reference proteome</keyword>
<reference evidence="2" key="1">
    <citation type="journal article" date="2019" name="Int. J. Syst. Evol. Microbiol.">
        <title>The Global Catalogue of Microorganisms (GCM) 10K type strain sequencing project: providing services to taxonomists for standard genome sequencing and annotation.</title>
        <authorList>
            <consortium name="The Broad Institute Genomics Platform"/>
            <consortium name="The Broad Institute Genome Sequencing Center for Infectious Disease"/>
            <person name="Wu L."/>
            <person name="Ma J."/>
        </authorList>
    </citation>
    <scope>NUCLEOTIDE SEQUENCE [LARGE SCALE GENOMIC DNA]</scope>
    <source>
        <strain evidence="2">CGMCC 1.7030</strain>
    </source>
</reference>